<reference evidence="2 3" key="1">
    <citation type="journal article" date="2016" name="Nat. Commun.">
        <title>Thousands of microbial genomes shed light on interconnected biogeochemical processes in an aquifer system.</title>
        <authorList>
            <person name="Anantharaman K."/>
            <person name="Brown C.T."/>
            <person name="Hug L.A."/>
            <person name="Sharon I."/>
            <person name="Castelle C.J."/>
            <person name="Probst A.J."/>
            <person name="Thomas B.C."/>
            <person name="Singh A."/>
            <person name="Wilkins M.J."/>
            <person name="Karaoz U."/>
            <person name="Brodie E.L."/>
            <person name="Williams K.H."/>
            <person name="Hubbard S.S."/>
            <person name="Banfield J.F."/>
        </authorList>
    </citation>
    <scope>NUCLEOTIDE SEQUENCE [LARGE SCALE GENOMIC DNA]</scope>
</reference>
<dbReference type="AlphaFoldDB" id="A0A1F4XNW1"/>
<dbReference type="STRING" id="1797240.A3D68_00425"/>
<sequence length="221" mass="24396">MIEAGVAAALLLFGILAGLAISPQINWGKVVQAPTKVEQPAAPTEEKKTSAEQPAKLADRLDQPVEEPVKVREGEEPILLPPAEKQVVEDNQQLLVDLKTRCKGLVDRIPVGKMSAEELNQLMNWCDSARQTPPQQVEEQPAEEQQKQLAGNYQPQAEGLTETDSTALKGLLDKMHGPAPAGFMYQGYETRQGYRPKPNGCTEHKVHDKKLRRTFIRVICG</sequence>
<dbReference type="Proteomes" id="UP000177564">
    <property type="component" value="Unassembled WGS sequence"/>
</dbReference>
<dbReference type="EMBL" id="MEWU01000023">
    <property type="protein sequence ID" value="OGC83320.1"/>
    <property type="molecule type" value="Genomic_DNA"/>
</dbReference>
<gene>
    <name evidence="2" type="ORF">A3D68_00425</name>
</gene>
<proteinExistence type="predicted"/>
<name>A0A1F4XNW1_9BACT</name>
<protein>
    <submittedName>
        <fullName evidence="2">Uncharacterized protein</fullName>
    </submittedName>
</protein>
<evidence type="ECO:0000256" key="1">
    <source>
        <dbReference type="SAM" id="MobiDB-lite"/>
    </source>
</evidence>
<accession>A0A1F4XNW1</accession>
<feature type="compositionally biased region" description="Basic and acidic residues" evidence="1">
    <location>
        <begin position="57"/>
        <end position="75"/>
    </location>
</feature>
<organism evidence="2 3">
    <name type="scientific">Candidatus Adlerbacteria bacterium RIFCSPHIGHO2_02_FULL_52_17</name>
    <dbReference type="NCBI Taxonomy" id="1797240"/>
    <lineage>
        <taxon>Bacteria</taxon>
        <taxon>Candidatus Adleribacteriota</taxon>
    </lineage>
</organism>
<comment type="caution">
    <text evidence="2">The sequence shown here is derived from an EMBL/GenBank/DDBJ whole genome shotgun (WGS) entry which is preliminary data.</text>
</comment>
<feature type="region of interest" description="Disordered" evidence="1">
    <location>
        <begin position="130"/>
        <end position="159"/>
    </location>
</feature>
<feature type="region of interest" description="Disordered" evidence="1">
    <location>
        <begin position="38"/>
        <end position="76"/>
    </location>
</feature>
<evidence type="ECO:0000313" key="3">
    <source>
        <dbReference type="Proteomes" id="UP000177564"/>
    </source>
</evidence>
<evidence type="ECO:0000313" key="2">
    <source>
        <dbReference type="EMBL" id="OGC83320.1"/>
    </source>
</evidence>